<reference evidence="2" key="1">
    <citation type="submission" date="2011-03" db="EMBL/GenBank/DDBJ databases">
        <title>Draft genome sequence of Brevundimonas diminuta.</title>
        <authorList>
            <person name="Brown P.J.B."/>
            <person name="Buechlein A."/>
            <person name="Hemmerich C."/>
            <person name="Brun Y.V."/>
        </authorList>
    </citation>
    <scope>NUCLEOTIDE SEQUENCE [LARGE SCALE GENOMIC DNA]</scope>
    <source>
        <strain evidence="2">C19</strain>
    </source>
</reference>
<sequence>MNTGCLVALIVVGVLGLLVLGSVAALGYFLTQTFEFKDHEFSDAPVNEVPAETMSSEEASAAFSVSAN</sequence>
<accession>F4QLM1</accession>
<protein>
    <submittedName>
        <fullName evidence="1">Uncharacterized protein</fullName>
    </submittedName>
</protein>
<evidence type="ECO:0000313" key="2">
    <source>
        <dbReference type="Proteomes" id="UP000006512"/>
    </source>
</evidence>
<organism evidence="1 2">
    <name type="scientific">Asticcacaulis biprosthecium C19</name>
    <dbReference type="NCBI Taxonomy" id="715226"/>
    <lineage>
        <taxon>Bacteria</taxon>
        <taxon>Pseudomonadati</taxon>
        <taxon>Pseudomonadota</taxon>
        <taxon>Alphaproteobacteria</taxon>
        <taxon>Caulobacterales</taxon>
        <taxon>Caulobacteraceae</taxon>
        <taxon>Asticcacaulis</taxon>
    </lineage>
</organism>
<dbReference type="Proteomes" id="UP000006512">
    <property type="component" value="Unassembled WGS sequence"/>
</dbReference>
<keyword evidence="2" id="KW-1185">Reference proteome</keyword>
<gene>
    <name evidence="1" type="ORF">ABI_19590</name>
</gene>
<dbReference type="HOGENOM" id="CLU_2784911_0_0_5"/>
<dbReference type="EMBL" id="GL883077">
    <property type="protein sequence ID" value="EGF93519.1"/>
    <property type="molecule type" value="Genomic_DNA"/>
</dbReference>
<name>F4QLM1_9CAUL</name>
<proteinExistence type="predicted"/>
<evidence type="ECO:0000313" key="1">
    <source>
        <dbReference type="EMBL" id="EGF93519.1"/>
    </source>
</evidence>
<dbReference type="AlphaFoldDB" id="F4QLM1"/>
<dbReference type="STRING" id="715226.ABI_19590"/>